<feature type="transmembrane region" description="Helical" evidence="6">
    <location>
        <begin position="124"/>
        <end position="144"/>
    </location>
</feature>
<keyword evidence="4 6" id="KW-1133">Transmembrane helix</keyword>
<feature type="transmembrane region" description="Helical" evidence="6">
    <location>
        <begin position="12"/>
        <end position="34"/>
    </location>
</feature>
<dbReference type="Pfam" id="PF01027">
    <property type="entry name" value="Bax1-I"/>
    <property type="match status" value="1"/>
</dbReference>
<keyword evidence="8" id="KW-1185">Reference proteome</keyword>
<organism evidence="9">
    <name type="scientific">Enterobius vermicularis</name>
    <name type="common">Human pinworm</name>
    <dbReference type="NCBI Taxonomy" id="51028"/>
    <lineage>
        <taxon>Eukaryota</taxon>
        <taxon>Metazoa</taxon>
        <taxon>Ecdysozoa</taxon>
        <taxon>Nematoda</taxon>
        <taxon>Chromadorea</taxon>
        <taxon>Rhabditida</taxon>
        <taxon>Spirurina</taxon>
        <taxon>Oxyuridomorpha</taxon>
        <taxon>Oxyuroidea</taxon>
        <taxon>Oxyuridae</taxon>
        <taxon>Enterobius</taxon>
    </lineage>
</organism>
<dbReference type="GO" id="GO:2001234">
    <property type="term" value="P:negative regulation of apoptotic signaling pathway"/>
    <property type="evidence" value="ECO:0007669"/>
    <property type="project" value="TreeGrafter"/>
</dbReference>
<dbReference type="Proteomes" id="UP000274131">
    <property type="component" value="Unassembled WGS sequence"/>
</dbReference>
<sequence length="323" mass="36408">MRREKDVRDHLKAVYGTLSVGLAAAAIGAALHILTDMFRSSFLLSLAPIGLMIALCTTPHSAENERKRFFYFLGFTCLTGISTGPLIEQAISVEPSIIMTAFLATAVVFGCFTMAALHAPSTKYLHLEGILMSSMTLLLITVLFSRSPLVDAICLWFSFGINCALILYDTQKICEKRRHGDTDYIWHTIDLFLDFVNLFRHILTILKDKEVFITGVLAPTNDTLLIKRAGVVLSIIKEFIYHVSVGVLPSNWFFAFAKSGASCLCGHKLWLIAMTHSIMLPLEYLFKKLRNGFFIFIPWLEERMFIQFQAEMAEDSIFRSRIA</sequence>
<dbReference type="OrthoDB" id="1277691at2759"/>
<dbReference type="GO" id="GO:0019899">
    <property type="term" value="F:enzyme binding"/>
    <property type="evidence" value="ECO:0007669"/>
    <property type="project" value="TreeGrafter"/>
</dbReference>
<evidence type="ECO:0000256" key="6">
    <source>
        <dbReference type="RuleBase" id="RU004379"/>
    </source>
</evidence>
<dbReference type="GO" id="GO:0033119">
    <property type="term" value="P:negative regulation of RNA splicing"/>
    <property type="evidence" value="ECO:0007669"/>
    <property type="project" value="TreeGrafter"/>
</dbReference>
<gene>
    <name evidence="7" type="ORF">EVEC_LOCUS10003</name>
</gene>
<dbReference type="PANTHER" id="PTHR23291:SF32">
    <property type="entry name" value="BAX INHIBITOR 1"/>
    <property type="match status" value="1"/>
</dbReference>
<comment type="similarity">
    <text evidence="2 6">Belongs to the BI1 family.</text>
</comment>
<evidence type="ECO:0000256" key="3">
    <source>
        <dbReference type="ARBA" id="ARBA00022692"/>
    </source>
</evidence>
<feature type="transmembrane region" description="Helical" evidence="6">
    <location>
        <begin position="150"/>
        <end position="168"/>
    </location>
</feature>
<accession>A0A0N4VIK5</accession>
<comment type="subcellular location">
    <subcellularLocation>
        <location evidence="1">Membrane</location>
        <topology evidence="1">Multi-pass membrane protein</topology>
    </subcellularLocation>
</comment>
<evidence type="ECO:0000313" key="7">
    <source>
        <dbReference type="EMBL" id="VDD95252.1"/>
    </source>
</evidence>
<keyword evidence="3 6" id="KW-0812">Transmembrane</keyword>
<name>A0A0N4VIK5_ENTVE</name>
<evidence type="ECO:0000256" key="5">
    <source>
        <dbReference type="ARBA" id="ARBA00023136"/>
    </source>
</evidence>
<protein>
    <submittedName>
        <fullName evidence="9">Bax inhibitor 1</fullName>
    </submittedName>
</protein>
<feature type="transmembrane region" description="Helical" evidence="6">
    <location>
        <begin position="40"/>
        <end position="57"/>
    </location>
</feature>
<keyword evidence="5 6" id="KW-0472">Membrane</keyword>
<dbReference type="STRING" id="51028.A0A0N4VIK5"/>
<dbReference type="AlphaFoldDB" id="A0A0N4VIK5"/>
<dbReference type="GO" id="GO:0034620">
    <property type="term" value="P:cellular response to unfolded protein"/>
    <property type="evidence" value="ECO:0007669"/>
    <property type="project" value="TreeGrafter"/>
</dbReference>
<dbReference type="WBParaSite" id="EVEC_0001065801-mRNA-1">
    <property type="protein sequence ID" value="EVEC_0001065801-mRNA-1"/>
    <property type="gene ID" value="EVEC_0001065801"/>
</dbReference>
<feature type="transmembrane region" description="Helical" evidence="6">
    <location>
        <begin position="69"/>
        <end position="91"/>
    </location>
</feature>
<evidence type="ECO:0000256" key="2">
    <source>
        <dbReference type="ARBA" id="ARBA00010350"/>
    </source>
</evidence>
<dbReference type="EMBL" id="UXUI01010453">
    <property type="protein sequence ID" value="VDD95252.1"/>
    <property type="molecule type" value="Genomic_DNA"/>
</dbReference>
<evidence type="ECO:0000313" key="8">
    <source>
        <dbReference type="Proteomes" id="UP000274131"/>
    </source>
</evidence>
<feature type="transmembrane region" description="Helical" evidence="6">
    <location>
        <begin position="97"/>
        <end position="117"/>
    </location>
</feature>
<evidence type="ECO:0000256" key="4">
    <source>
        <dbReference type="ARBA" id="ARBA00022989"/>
    </source>
</evidence>
<reference evidence="9" key="1">
    <citation type="submission" date="2017-02" db="UniProtKB">
        <authorList>
            <consortium name="WormBaseParasite"/>
        </authorList>
    </citation>
    <scope>IDENTIFICATION</scope>
</reference>
<dbReference type="InterPro" id="IPR006214">
    <property type="entry name" value="Bax_inhibitor_1-related"/>
</dbReference>
<dbReference type="PANTHER" id="PTHR23291">
    <property type="entry name" value="BAX INHIBITOR-RELATED"/>
    <property type="match status" value="1"/>
</dbReference>
<proteinExistence type="inferred from homology"/>
<evidence type="ECO:0000313" key="9">
    <source>
        <dbReference type="WBParaSite" id="EVEC_0001065801-mRNA-1"/>
    </source>
</evidence>
<reference evidence="7 8" key="2">
    <citation type="submission" date="2018-10" db="EMBL/GenBank/DDBJ databases">
        <authorList>
            <consortium name="Pathogen Informatics"/>
        </authorList>
    </citation>
    <scope>NUCLEOTIDE SEQUENCE [LARGE SCALE GENOMIC DNA]</scope>
</reference>
<dbReference type="GO" id="GO:0031966">
    <property type="term" value="C:mitochondrial membrane"/>
    <property type="evidence" value="ECO:0007669"/>
    <property type="project" value="TreeGrafter"/>
</dbReference>
<evidence type="ECO:0000256" key="1">
    <source>
        <dbReference type="ARBA" id="ARBA00004141"/>
    </source>
</evidence>